<feature type="binding site" evidence="7">
    <location>
        <position position="136"/>
    </location>
    <ligand>
        <name>substrate</name>
    </ligand>
</feature>
<dbReference type="SUPFAM" id="SSF52540">
    <property type="entry name" value="P-loop containing nucleoside triphosphate hydrolases"/>
    <property type="match status" value="1"/>
</dbReference>
<accession>E7ACM6</accession>
<keyword evidence="7" id="KW-0479">Metal-binding</keyword>
<evidence type="ECO:0000256" key="3">
    <source>
        <dbReference type="ARBA" id="ARBA00022741"/>
    </source>
</evidence>
<reference evidence="8 9" key="1">
    <citation type="journal article" date="2011" name="Genome Biol. Evol.">
        <title>Comparative whole genome sequence analysis of the carcinogenic bacterial model pathogen Helicobacter felis.</title>
        <authorList>
            <person name="Arnold I.C."/>
            <person name="Zigova Z."/>
            <person name="Holden M."/>
            <person name="Lawley T.D."/>
            <person name="Rad R."/>
            <person name="Dougan G."/>
            <person name="Falkow S."/>
            <person name="Bentley S.D."/>
            <person name="Muller A."/>
        </authorList>
    </citation>
    <scope>NUCLEOTIDE SEQUENCE [LARGE SCALE GENOMIC DNA]</scope>
    <source>
        <strain evidence="9">ATCC 49179 / CCUG 28539 / NCTC 12436 / CS1</strain>
    </source>
</reference>
<feature type="binding site" evidence="7">
    <location>
        <position position="86"/>
    </location>
    <ligand>
        <name>substrate</name>
    </ligand>
</feature>
<evidence type="ECO:0000256" key="6">
    <source>
        <dbReference type="ARBA" id="ARBA00023141"/>
    </source>
</evidence>
<evidence type="ECO:0000256" key="2">
    <source>
        <dbReference type="ARBA" id="ARBA00022679"/>
    </source>
</evidence>
<keyword evidence="9" id="KW-1185">Reference proteome</keyword>
<name>E7ACM6_HELFC</name>
<dbReference type="HAMAP" id="MF_00109">
    <property type="entry name" value="Shikimate_kinase"/>
    <property type="match status" value="1"/>
</dbReference>
<comment type="subcellular location">
    <subcellularLocation>
        <location evidence="7">Cytoplasm</location>
    </subcellularLocation>
</comment>
<keyword evidence="7" id="KW-0963">Cytoplasm</keyword>
<dbReference type="GO" id="GO:0000287">
    <property type="term" value="F:magnesium ion binding"/>
    <property type="evidence" value="ECO:0007669"/>
    <property type="project" value="UniProtKB-UniRule"/>
</dbReference>
<evidence type="ECO:0000313" key="8">
    <source>
        <dbReference type="EMBL" id="CBY83057.1"/>
    </source>
</evidence>
<dbReference type="KEGG" id="hfe:HFELIS_09730"/>
<dbReference type="GO" id="GO:0005829">
    <property type="term" value="C:cytosol"/>
    <property type="evidence" value="ECO:0007669"/>
    <property type="project" value="TreeGrafter"/>
</dbReference>
<dbReference type="InterPro" id="IPR027417">
    <property type="entry name" value="P-loop_NTPase"/>
</dbReference>
<dbReference type="PANTHER" id="PTHR21087">
    <property type="entry name" value="SHIKIMATE KINASE"/>
    <property type="match status" value="1"/>
</dbReference>
<dbReference type="Pfam" id="PF01202">
    <property type="entry name" value="SKI"/>
    <property type="match status" value="1"/>
</dbReference>
<organism evidence="8 9">
    <name type="scientific">Helicobacter felis (strain ATCC 49179 / CCUG 28539 / NCTC 12436 / CS1)</name>
    <dbReference type="NCBI Taxonomy" id="936155"/>
    <lineage>
        <taxon>Bacteria</taxon>
        <taxon>Pseudomonadati</taxon>
        <taxon>Campylobacterota</taxon>
        <taxon>Epsilonproteobacteria</taxon>
        <taxon>Campylobacterales</taxon>
        <taxon>Helicobacteraceae</taxon>
        <taxon>Helicobacter</taxon>
    </lineage>
</organism>
<dbReference type="PRINTS" id="PR01100">
    <property type="entry name" value="SHIKIMTKNASE"/>
</dbReference>
<feature type="binding site" evidence="7">
    <location>
        <position position="21"/>
    </location>
    <ligand>
        <name>Mg(2+)</name>
        <dbReference type="ChEBI" id="CHEBI:18420"/>
    </ligand>
</feature>
<dbReference type="Proteomes" id="UP000007934">
    <property type="component" value="Chromosome"/>
</dbReference>
<dbReference type="EMBL" id="FQ670179">
    <property type="protein sequence ID" value="CBY83057.1"/>
    <property type="molecule type" value="Genomic_DNA"/>
</dbReference>
<dbReference type="eggNOG" id="COG0703">
    <property type="taxonomic scope" value="Bacteria"/>
</dbReference>
<dbReference type="InterPro" id="IPR031322">
    <property type="entry name" value="Shikimate/glucono_kinase"/>
</dbReference>
<keyword evidence="2 7" id="KW-0808">Transferase</keyword>
<keyword evidence="6 7" id="KW-0057">Aromatic amino acid biosynthesis</keyword>
<feature type="binding site" evidence="7">
    <location>
        <begin position="17"/>
        <end position="22"/>
    </location>
    <ligand>
        <name>ATP</name>
        <dbReference type="ChEBI" id="CHEBI:30616"/>
    </ligand>
</feature>
<comment type="similarity">
    <text evidence="7">Belongs to the shikimate kinase family.</text>
</comment>
<dbReference type="Gene3D" id="3.40.50.300">
    <property type="entry name" value="P-loop containing nucleotide triphosphate hydrolases"/>
    <property type="match status" value="1"/>
</dbReference>
<dbReference type="EC" id="2.7.1.71" evidence="7"/>
<dbReference type="GO" id="GO:0004765">
    <property type="term" value="F:shikimate kinase activity"/>
    <property type="evidence" value="ECO:0007669"/>
    <property type="project" value="UniProtKB-UniRule"/>
</dbReference>
<evidence type="ECO:0000256" key="4">
    <source>
        <dbReference type="ARBA" id="ARBA00022777"/>
    </source>
</evidence>
<dbReference type="GO" id="GO:0008652">
    <property type="term" value="P:amino acid biosynthetic process"/>
    <property type="evidence" value="ECO:0007669"/>
    <property type="project" value="UniProtKB-KW"/>
</dbReference>
<feature type="binding site" evidence="7">
    <location>
        <position position="120"/>
    </location>
    <ligand>
        <name>ATP</name>
        <dbReference type="ChEBI" id="CHEBI:30616"/>
    </ligand>
</feature>
<proteinExistence type="inferred from homology"/>
<comment type="catalytic activity">
    <reaction evidence="7">
        <text>shikimate + ATP = 3-phosphoshikimate + ADP + H(+)</text>
        <dbReference type="Rhea" id="RHEA:13121"/>
        <dbReference type="ChEBI" id="CHEBI:15378"/>
        <dbReference type="ChEBI" id="CHEBI:30616"/>
        <dbReference type="ChEBI" id="CHEBI:36208"/>
        <dbReference type="ChEBI" id="CHEBI:145989"/>
        <dbReference type="ChEBI" id="CHEBI:456216"/>
        <dbReference type="EC" id="2.7.1.71"/>
    </reaction>
</comment>
<feature type="binding site" evidence="7">
    <location>
        <position position="63"/>
    </location>
    <ligand>
        <name>substrate</name>
    </ligand>
</feature>
<protein>
    <recommendedName>
        <fullName evidence="7">Shikimate kinase</fullName>
        <shortName evidence="7">SK</shortName>
        <ecNumber evidence="7">2.7.1.71</ecNumber>
    </recommendedName>
</protein>
<evidence type="ECO:0000256" key="7">
    <source>
        <dbReference type="HAMAP-Rule" id="MF_00109"/>
    </source>
</evidence>
<dbReference type="GO" id="GO:0009073">
    <property type="term" value="P:aromatic amino acid family biosynthetic process"/>
    <property type="evidence" value="ECO:0007669"/>
    <property type="project" value="UniProtKB-KW"/>
</dbReference>
<evidence type="ECO:0000313" key="9">
    <source>
        <dbReference type="Proteomes" id="UP000007934"/>
    </source>
</evidence>
<dbReference type="InterPro" id="IPR000623">
    <property type="entry name" value="Shikimate_kinase/TSH1"/>
</dbReference>
<feature type="binding site" evidence="7">
    <location>
        <position position="39"/>
    </location>
    <ligand>
        <name>substrate</name>
    </ligand>
</feature>
<keyword evidence="5 7" id="KW-0067">ATP-binding</keyword>
<dbReference type="STRING" id="936155.HFELIS_09730"/>
<dbReference type="UniPathway" id="UPA00053">
    <property type="reaction ID" value="UER00088"/>
</dbReference>
<comment type="caution">
    <text evidence="7">Lacks conserved residue(s) required for the propagation of feature annotation.</text>
</comment>
<comment type="subunit">
    <text evidence="7">Monomer.</text>
</comment>
<gene>
    <name evidence="7 8" type="primary">aroK</name>
    <name evidence="8" type="ordered locus">Hfelis_09730</name>
</gene>
<dbReference type="GO" id="GO:0009423">
    <property type="term" value="P:chorismate biosynthetic process"/>
    <property type="evidence" value="ECO:0007669"/>
    <property type="project" value="UniProtKB-UniRule"/>
</dbReference>
<comment type="pathway">
    <text evidence="7">Metabolic intermediate biosynthesis; chorismate biosynthesis; chorismate from D-erythrose 4-phosphate and phosphoenolpyruvate: step 5/7.</text>
</comment>
<dbReference type="AlphaFoldDB" id="E7ACM6"/>
<evidence type="ECO:0000256" key="1">
    <source>
        <dbReference type="ARBA" id="ARBA00022605"/>
    </source>
</evidence>
<keyword evidence="7" id="KW-0460">Magnesium</keyword>
<dbReference type="CDD" id="cd00464">
    <property type="entry name" value="SK"/>
    <property type="match status" value="1"/>
</dbReference>
<dbReference type="GO" id="GO:0005524">
    <property type="term" value="F:ATP binding"/>
    <property type="evidence" value="ECO:0007669"/>
    <property type="project" value="UniProtKB-UniRule"/>
</dbReference>
<comment type="cofactor">
    <cofactor evidence="7">
        <name>Mg(2+)</name>
        <dbReference type="ChEBI" id="CHEBI:18420"/>
    </cofactor>
    <text evidence="7">Binds 1 Mg(2+) ion per subunit.</text>
</comment>
<dbReference type="PANTHER" id="PTHR21087:SF16">
    <property type="entry name" value="SHIKIMATE KINASE 1, CHLOROPLASTIC"/>
    <property type="match status" value="1"/>
</dbReference>
<keyword evidence="3 7" id="KW-0547">Nucleotide-binding</keyword>
<sequence length="166" mass="18513">MRGMGYLSKIWLIGFMGSGKSTLGALLAQALNHRFLDTDLQISAQTRTSIAQIFKDHSEAHFRELERQLVATLEQVQTPLVIATGGGLPIYTPLKTGIVIYLYLDFEAIVARLQADSNPRPLFKDRDSLYSLYQSRAPIYTSMAHHTISAHQKPSQVLQTLLEVLG</sequence>
<keyword evidence="1 7" id="KW-0028">Amino-acid biosynthesis</keyword>
<evidence type="ECO:0000256" key="5">
    <source>
        <dbReference type="ARBA" id="ARBA00022840"/>
    </source>
</evidence>
<comment type="function">
    <text evidence="7">Catalyzes the specific phosphorylation of the 3-hydroxyl group of shikimic acid using ATP as a cosubstrate.</text>
</comment>
<keyword evidence="4 7" id="KW-0418">Kinase</keyword>
<dbReference type="HOGENOM" id="CLU_057607_4_3_7"/>